<accession>A0A1I5CJT9</accession>
<evidence type="ECO:0000256" key="4">
    <source>
        <dbReference type="ARBA" id="ARBA00022777"/>
    </source>
</evidence>
<name>A0A1I5CJT9_9CLOT</name>
<evidence type="ECO:0000313" key="8">
    <source>
        <dbReference type="Proteomes" id="UP000181899"/>
    </source>
</evidence>
<evidence type="ECO:0000256" key="3">
    <source>
        <dbReference type="ARBA" id="ARBA00022679"/>
    </source>
</evidence>
<dbReference type="InterPro" id="IPR000577">
    <property type="entry name" value="Carb_kinase_FGGY"/>
</dbReference>
<dbReference type="InterPro" id="IPR018484">
    <property type="entry name" value="FGGY_N"/>
</dbReference>
<protein>
    <submittedName>
        <fullName evidence="7">Autoinducer 2 (AI-2) kinase</fullName>
    </submittedName>
</protein>
<dbReference type="Gene3D" id="3.30.420.40">
    <property type="match status" value="2"/>
</dbReference>
<dbReference type="PANTHER" id="PTHR43095">
    <property type="entry name" value="SUGAR KINASE"/>
    <property type="match status" value="1"/>
</dbReference>
<keyword evidence="2" id="KW-0963">Cytoplasm</keyword>
<dbReference type="InterPro" id="IPR033676">
    <property type="entry name" value="AI-2_kinase"/>
</dbReference>
<dbReference type="CDD" id="cd07775">
    <property type="entry name" value="ASKHA_NBD_FGGY_AI-2K"/>
    <property type="match status" value="1"/>
</dbReference>
<evidence type="ECO:0000259" key="6">
    <source>
        <dbReference type="Pfam" id="PF02782"/>
    </source>
</evidence>
<evidence type="ECO:0000259" key="5">
    <source>
        <dbReference type="Pfam" id="PF00370"/>
    </source>
</evidence>
<gene>
    <name evidence="7" type="ORF">SAMN04488695_106144</name>
</gene>
<keyword evidence="8" id="KW-1185">Reference proteome</keyword>
<reference evidence="7 8" key="1">
    <citation type="submission" date="2016-10" db="EMBL/GenBank/DDBJ databases">
        <authorList>
            <person name="de Groot N.N."/>
        </authorList>
    </citation>
    <scope>NUCLEOTIDE SEQUENCE [LARGE SCALE GENOMIC DNA]</scope>
    <source>
        <strain evidence="7 8">ML2</strain>
    </source>
</reference>
<sequence>MNKKYLMAIDGGTGSIRAVVFDTEGNQLSSHQREWFHHEDPAYPGSMNFDWETNWALAKECIDESIKKAEIHSKDILGISTTSMREGIVLYDENLKELWACANVDSRSSKEASDMIVHHPSIEKDIYMLSGQTSALDAIPRLLWVKENLPDIYEKTRYINMFNDWLIYKLTGIMTSEPSNACTTGIFNIATRAWAPEILSTCGLKEDILPPIAESGTAIGNVSSQCSEETLLSTETVVVSGGGDAQLGGVGTAVVKDGQIGIFGGSFWQLEYNTSKVQVQEDMKLRVNCHAVPGMWQYEAIAFNPGLVLRWFRDAFLDLDKVKAEEQGKDVYDLMNAEAEKIPVGSYGLYGVFSNIMDYKAWRHAAPTFTNFGLDPFKWNKYTFYRSILENAAFVTRGHLDLVKEATGDNPSEVIFSNGASKSPLWCQILADVLGVTVKVPMVKEATALGAAICAAVGAGLYKDIQSAAQAFVQWDKEYTPNDENHKLYTALFETWKKINNHQLQQADEGLTTHMWKAPGI</sequence>
<dbReference type="SUPFAM" id="SSF53067">
    <property type="entry name" value="Actin-like ATPase domain"/>
    <property type="match status" value="2"/>
</dbReference>
<dbReference type="PANTHER" id="PTHR43095:SF5">
    <property type="entry name" value="XYLULOSE KINASE"/>
    <property type="match status" value="1"/>
</dbReference>
<dbReference type="PIRSF" id="PIRSF000538">
    <property type="entry name" value="GlpK"/>
    <property type="match status" value="1"/>
</dbReference>
<evidence type="ECO:0000256" key="2">
    <source>
        <dbReference type="ARBA" id="ARBA00022490"/>
    </source>
</evidence>
<evidence type="ECO:0000256" key="1">
    <source>
        <dbReference type="ARBA" id="ARBA00009156"/>
    </source>
</evidence>
<dbReference type="OrthoDB" id="9805576at2"/>
<dbReference type="InterPro" id="IPR018485">
    <property type="entry name" value="FGGY_C"/>
</dbReference>
<feature type="domain" description="Carbohydrate kinase FGGY C-terminal" evidence="6">
    <location>
        <begin position="292"/>
        <end position="458"/>
    </location>
</feature>
<dbReference type="GO" id="GO:0071518">
    <property type="term" value="F:autoinducer-2 kinase activity"/>
    <property type="evidence" value="ECO:0007669"/>
    <property type="project" value="InterPro"/>
</dbReference>
<dbReference type="AlphaFoldDB" id="A0A1I5CJT9"/>
<dbReference type="Pfam" id="PF02782">
    <property type="entry name" value="FGGY_C"/>
    <property type="match status" value="1"/>
</dbReference>
<evidence type="ECO:0000313" key="7">
    <source>
        <dbReference type="EMBL" id="SFN86921.1"/>
    </source>
</evidence>
<proteinExistence type="inferred from homology"/>
<dbReference type="Pfam" id="PF00370">
    <property type="entry name" value="FGGY_N"/>
    <property type="match status" value="1"/>
</dbReference>
<comment type="similarity">
    <text evidence="1">Belongs to the FGGY kinase family.</text>
</comment>
<dbReference type="GO" id="GO:0005975">
    <property type="term" value="P:carbohydrate metabolic process"/>
    <property type="evidence" value="ECO:0007669"/>
    <property type="project" value="InterPro"/>
</dbReference>
<dbReference type="InterPro" id="IPR043129">
    <property type="entry name" value="ATPase_NBD"/>
</dbReference>
<feature type="domain" description="Carbohydrate kinase FGGY N-terminal" evidence="5">
    <location>
        <begin position="5"/>
        <end position="251"/>
    </location>
</feature>
<dbReference type="Proteomes" id="UP000181899">
    <property type="component" value="Unassembled WGS sequence"/>
</dbReference>
<keyword evidence="4 7" id="KW-0418">Kinase</keyword>
<dbReference type="EMBL" id="FOVK01000006">
    <property type="protein sequence ID" value="SFN86921.1"/>
    <property type="molecule type" value="Genomic_DNA"/>
</dbReference>
<organism evidence="7 8">
    <name type="scientific">Proteiniclasticum ruminis</name>
    <dbReference type="NCBI Taxonomy" id="398199"/>
    <lineage>
        <taxon>Bacteria</taxon>
        <taxon>Bacillati</taxon>
        <taxon>Bacillota</taxon>
        <taxon>Clostridia</taxon>
        <taxon>Eubacteriales</taxon>
        <taxon>Clostridiaceae</taxon>
        <taxon>Proteiniclasticum</taxon>
    </lineage>
</organism>
<dbReference type="InterPro" id="IPR050406">
    <property type="entry name" value="FGGY_Carb_Kinase"/>
</dbReference>
<dbReference type="GO" id="GO:0009372">
    <property type="term" value="P:quorum sensing"/>
    <property type="evidence" value="ECO:0007669"/>
    <property type="project" value="InterPro"/>
</dbReference>
<keyword evidence="3" id="KW-0808">Transferase</keyword>
<dbReference type="NCBIfam" id="NF008187">
    <property type="entry name" value="PRK10939.1"/>
    <property type="match status" value="1"/>
</dbReference>